<evidence type="ECO:0000256" key="1">
    <source>
        <dbReference type="PROSITE-ProRule" id="PRU00024"/>
    </source>
</evidence>
<dbReference type="SUPFAM" id="SSF47769">
    <property type="entry name" value="SAM/Pointed domain"/>
    <property type="match status" value="1"/>
</dbReference>
<keyword evidence="5" id="KW-1185">Reference proteome</keyword>
<dbReference type="Gene3D" id="1.10.150.50">
    <property type="entry name" value="Transcription Factor, Ets-1"/>
    <property type="match status" value="1"/>
</dbReference>
<dbReference type="OrthoDB" id="444265at2759"/>
<dbReference type="InterPro" id="IPR001660">
    <property type="entry name" value="SAM"/>
</dbReference>
<name>F2U9P7_SALR5</name>
<dbReference type="GeneID" id="16074683"/>
<keyword evidence="1" id="KW-0863">Zinc-finger</keyword>
<reference evidence="4" key="1">
    <citation type="submission" date="2009-08" db="EMBL/GenBank/DDBJ databases">
        <title>Annotation of Salpingoeca rosetta.</title>
        <authorList>
            <consortium name="The Broad Institute Genome Sequencing Platform"/>
            <person name="Russ C."/>
            <person name="Cuomo C."/>
            <person name="Burger G."/>
            <person name="Gray M.W."/>
            <person name="Holland P.W.H."/>
            <person name="King N."/>
            <person name="Lang F.B.F."/>
            <person name="Roger A.J."/>
            <person name="Ruiz-Trillo I."/>
            <person name="Young S.K."/>
            <person name="Zeng Q."/>
            <person name="Gargeya S."/>
            <person name="Alvarado L."/>
            <person name="Berlin A."/>
            <person name="Chapman S.B."/>
            <person name="Chen Z."/>
            <person name="Freedman E."/>
            <person name="Gellesch M."/>
            <person name="Goldberg J."/>
            <person name="Griggs A."/>
            <person name="Gujja S."/>
            <person name="Heilman E."/>
            <person name="Heiman D."/>
            <person name="Howarth C."/>
            <person name="Mehta T."/>
            <person name="Neiman D."/>
            <person name="Pearson M."/>
            <person name="Roberts A."/>
            <person name="Saif S."/>
            <person name="Shea T."/>
            <person name="Shenoy N."/>
            <person name="Sisk P."/>
            <person name="Stolte C."/>
            <person name="Sykes S."/>
            <person name="White J."/>
            <person name="Yandava C."/>
            <person name="Haas B."/>
            <person name="Nusbaum C."/>
            <person name="Birren B."/>
        </authorList>
    </citation>
    <scope>NUCLEOTIDE SEQUENCE [LARGE SCALE GENOMIC DNA]</scope>
    <source>
        <strain evidence="4">ATCC 50818</strain>
    </source>
</reference>
<dbReference type="InterPro" id="IPR000315">
    <property type="entry name" value="Znf_B-box"/>
</dbReference>
<evidence type="ECO:0000313" key="5">
    <source>
        <dbReference type="Proteomes" id="UP000007799"/>
    </source>
</evidence>
<dbReference type="Gene3D" id="4.10.640.40">
    <property type="entry name" value="Cytoplasmic polyadenylation element-binding protein, ZZ domain"/>
    <property type="match status" value="1"/>
</dbReference>
<evidence type="ECO:0008006" key="6">
    <source>
        <dbReference type="Google" id="ProtNLM"/>
    </source>
</evidence>
<protein>
    <recommendedName>
        <fullName evidence="6">B box-type domain-containing protein</fullName>
    </recommendedName>
</protein>
<dbReference type="SMART" id="SM00454">
    <property type="entry name" value="SAM"/>
    <property type="match status" value="1"/>
</dbReference>
<evidence type="ECO:0000259" key="3">
    <source>
        <dbReference type="PROSITE" id="PS50119"/>
    </source>
</evidence>
<dbReference type="SUPFAM" id="SSF57845">
    <property type="entry name" value="B-box zinc-binding domain"/>
    <property type="match status" value="1"/>
</dbReference>
<accession>F2U9P7</accession>
<dbReference type="Pfam" id="PF00643">
    <property type="entry name" value="zf-B_box"/>
    <property type="match status" value="1"/>
</dbReference>
<gene>
    <name evidence="4" type="ORF">PTSG_04789</name>
</gene>
<proteinExistence type="predicted"/>
<dbReference type="RefSeq" id="XP_004994105.1">
    <property type="nucleotide sequence ID" value="XM_004994048.1"/>
</dbReference>
<evidence type="ECO:0000313" key="4">
    <source>
        <dbReference type="EMBL" id="EGD73074.1"/>
    </source>
</evidence>
<keyword evidence="1" id="KW-0479">Metal-binding</keyword>
<sequence>MAESVSGDVPNCSNCEDELALLFCEECEEHFCRECGEVLHKSAKRRTHNLRRIQPKQRSSEDILNDMPDLSLNGQSMLMSTDSQGSIDLDKTITAPDPSSLPDWTLQDVASWLASQSPAYADYAAAFQNNHIRGRVLPLLDSAALAELGVDAADQDSIIAAITRLQLEHEKSVVNTMLAEFPRAAM</sequence>
<organism evidence="5">
    <name type="scientific">Salpingoeca rosetta (strain ATCC 50818 / BSB-021)</name>
    <dbReference type="NCBI Taxonomy" id="946362"/>
    <lineage>
        <taxon>Eukaryota</taxon>
        <taxon>Choanoflagellata</taxon>
        <taxon>Craspedida</taxon>
        <taxon>Salpingoecidae</taxon>
        <taxon>Salpingoeca</taxon>
    </lineage>
</organism>
<keyword evidence="1" id="KW-0862">Zinc</keyword>
<dbReference type="Proteomes" id="UP000007799">
    <property type="component" value="Unassembled WGS sequence"/>
</dbReference>
<dbReference type="PROSITE" id="PS50119">
    <property type="entry name" value="ZF_BBOX"/>
    <property type="match status" value="1"/>
</dbReference>
<dbReference type="PROSITE" id="PS50105">
    <property type="entry name" value="SAM_DOMAIN"/>
    <property type="match status" value="1"/>
</dbReference>
<evidence type="ECO:0000259" key="2">
    <source>
        <dbReference type="PROSITE" id="PS50105"/>
    </source>
</evidence>
<dbReference type="KEGG" id="sre:PTSG_04789"/>
<dbReference type="EMBL" id="GL832965">
    <property type="protein sequence ID" value="EGD73074.1"/>
    <property type="molecule type" value="Genomic_DNA"/>
</dbReference>
<feature type="domain" description="B box-type" evidence="3">
    <location>
        <begin position="12"/>
        <end position="53"/>
    </location>
</feature>
<dbReference type="GO" id="GO:0008270">
    <property type="term" value="F:zinc ion binding"/>
    <property type="evidence" value="ECO:0007669"/>
    <property type="project" value="UniProtKB-KW"/>
</dbReference>
<dbReference type="InParanoid" id="F2U9P7"/>
<dbReference type="AlphaFoldDB" id="F2U9P7"/>
<feature type="domain" description="SAM" evidence="2">
    <location>
        <begin position="104"/>
        <end position="150"/>
    </location>
</feature>
<dbReference type="Pfam" id="PF07647">
    <property type="entry name" value="SAM_2"/>
    <property type="match status" value="1"/>
</dbReference>
<dbReference type="InterPro" id="IPR013761">
    <property type="entry name" value="SAM/pointed_sf"/>
</dbReference>
<dbReference type="InterPro" id="IPR038446">
    <property type="entry name" value="CEBP_ZZ_sf"/>
</dbReference>